<dbReference type="EMBL" id="JBAHYK010000315">
    <property type="protein sequence ID" value="KAL0575326.1"/>
    <property type="molecule type" value="Genomic_DNA"/>
</dbReference>
<evidence type="ECO:0000256" key="1">
    <source>
        <dbReference type="ARBA" id="ARBA00022737"/>
    </source>
</evidence>
<proteinExistence type="predicted"/>
<feature type="compositionally biased region" description="Polar residues" evidence="2">
    <location>
        <begin position="1"/>
        <end position="12"/>
    </location>
</feature>
<dbReference type="PANTHER" id="PTHR10039">
    <property type="entry name" value="AMELOGENIN"/>
    <property type="match status" value="1"/>
</dbReference>
<evidence type="ECO:0000259" key="3">
    <source>
        <dbReference type="Pfam" id="PF24883"/>
    </source>
</evidence>
<dbReference type="Pfam" id="PF24883">
    <property type="entry name" value="NPHP3_N"/>
    <property type="match status" value="1"/>
</dbReference>
<sequence length="849" mass="97027">MSSSVNKNFGLTQNNDGRDQNNNFNGTFNVNNFNAPESVLAKLTPHVATNALHNAKARANRRACLEGTRGGFIEELGGWIKDPEGNGTVYWVKAGAGVGKTAVAQTLCEKYSPTENSEGLLAAAHFFSRNDASRNSMTSFVPTIAYQLARSPALRPHLADAIDTAILSDPSFMGADWEDQFERLICAPCKRISQELWKTLPRLVIIDGLDECMDVHEPQSTDRHRNTWERDGQSRLLSIIQNSLSAPSPLPLRFLIFSRPEHTISNLLHTDSFPNLQQTDMRELRAEADDDIYLYLCQEFARLVKLRRDAGLDASWPGEEAIQQLTRMSDGHFIYVVTAVKYVMDDNPSSAPQERLDIILSPKSSKYPDLYPLDQLYFQILQPFIDIREQLVLPLLQLIITPLSDEVTNALLNVPNRLYRSRRILGEFLNQPASRHISIVLSRLRSVLYVPDNEHGEGVSVLHASFSDFLGDQRRSHDFYVEAIDDQHYRNKCFQSSLRLLKRIMLRYGNNQEGTGPREPLLLEAWAINAWDTLAVGIANGLWTLESGAEFLHAAVDEFDVYCYVNMLNDRNYIRSLIAFHDGGWSSLIAENIWCLSRAYAFLTRPPSSDVPRHLNNEYLRLAQSKSRHENRPFFRFFREDWVAVLPTQHWEASLQLKLLIGCLWDPTGSWENPTLYCDFDLPFPDGDDSGNVTSLKIFPHDIPPSTLAQSMAIEDCQFWRFGFGPRGAFKFRQVRIAPTANGDHGWITVPFNSSDLNDWMAGFARKRMKRAEEGRAEKRREAMREQGIKSIKKQEATKQQGRQVAVFLRRLLCLNPQLEEDEREMEAREREREWAEFVEEERRYHGVA</sequence>
<evidence type="ECO:0000313" key="4">
    <source>
        <dbReference type="EMBL" id="KAL0575326.1"/>
    </source>
</evidence>
<comment type="caution">
    <text evidence="4">The sequence shown here is derived from an EMBL/GenBank/DDBJ whole genome shotgun (WGS) entry which is preliminary data.</text>
</comment>
<protein>
    <recommendedName>
        <fullName evidence="3">Nephrocystin 3-like N-terminal domain-containing protein</fullName>
    </recommendedName>
</protein>
<organism evidence="4 5">
    <name type="scientific">Marasmius crinis-equi</name>
    <dbReference type="NCBI Taxonomy" id="585013"/>
    <lineage>
        <taxon>Eukaryota</taxon>
        <taxon>Fungi</taxon>
        <taxon>Dikarya</taxon>
        <taxon>Basidiomycota</taxon>
        <taxon>Agaricomycotina</taxon>
        <taxon>Agaricomycetes</taxon>
        <taxon>Agaricomycetidae</taxon>
        <taxon>Agaricales</taxon>
        <taxon>Marasmiineae</taxon>
        <taxon>Marasmiaceae</taxon>
        <taxon>Marasmius</taxon>
    </lineage>
</organism>
<feature type="region of interest" description="Disordered" evidence="2">
    <location>
        <begin position="772"/>
        <end position="797"/>
    </location>
</feature>
<feature type="region of interest" description="Disordered" evidence="2">
    <location>
        <begin position="1"/>
        <end position="27"/>
    </location>
</feature>
<dbReference type="InterPro" id="IPR056884">
    <property type="entry name" value="NPHP3-like_N"/>
</dbReference>
<name>A0ABR3FJ66_9AGAR</name>
<evidence type="ECO:0000256" key="2">
    <source>
        <dbReference type="SAM" id="MobiDB-lite"/>
    </source>
</evidence>
<dbReference type="Proteomes" id="UP001465976">
    <property type="component" value="Unassembled WGS sequence"/>
</dbReference>
<feature type="domain" description="Nephrocystin 3-like N-terminal" evidence="3">
    <location>
        <begin position="78"/>
        <end position="259"/>
    </location>
</feature>
<dbReference type="PANTHER" id="PTHR10039:SF15">
    <property type="entry name" value="NACHT DOMAIN-CONTAINING PROTEIN"/>
    <property type="match status" value="1"/>
</dbReference>
<reference evidence="4 5" key="1">
    <citation type="submission" date="2024-02" db="EMBL/GenBank/DDBJ databases">
        <title>A draft genome for the cacao thread blight pathogen Marasmius crinis-equi.</title>
        <authorList>
            <person name="Cohen S.P."/>
            <person name="Baruah I.K."/>
            <person name="Amoako-Attah I."/>
            <person name="Bukari Y."/>
            <person name="Meinhardt L.W."/>
            <person name="Bailey B.A."/>
        </authorList>
    </citation>
    <scope>NUCLEOTIDE SEQUENCE [LARGE SCALE GENOMIC DNA]</scope>
    <source>
        <strain evidence="4 5">GH-76</strain>
    </source>
</reference>
<gene>
    <name evidence="4" type="ORF">V5O48_006642</name>
</gene>
<keyword evidence="5" id="KW-1185">Reference proteome</keyword>
<accession>A0ABR3FJ66</accession>
<evidence type="ECO:0000313" key="5">
    <source>
        <dbReference type="Proteomes" id="UP001465976"/>
    </source>
</evidence>
<keyword evidence="1" id="KW-0677">Repeat</keyword>